<dbReference type="KEGG" id="ace:Acel_0128"/>
<dbReference type="FunCoup" id="A0LR43">
    <property type="interactions" value="21"/>
</dbReference>
<keyword evidence="2 5" id="KW-0378">Hydrolase</keyword>
<dbReference type="PROSITE" id="PS00775">
    <property type="entry name" value="GLYCOSYL_HYDROL_F3"/>
    <property type="match status" value="1"/>
</dbReference>
<dbReference type="eggNOG" id="COG1472">
    <property type="taxonomic scope" value="Bacteria"/>
</dbReference>
<dbReference type="InterPro" id="IPR036962">
    <property type="entry name" value="Glyco_hydro_3_N_sf"/>
</dbReference>
<dbReference type="CAZy" id="GH3">
    <property type="family name" value="Glycoside Hydrolase Family 3"/>
</dbReference>
<reference evidence="5 6" key="1">
    <citation type="journal article" date="2009" name="Genome Res.">
        <title>Complete genome of the cellulolytic thermophile Acidothermus cellulolyticus 11B provides insights into its ecophysiological and evolutionary adaptations.</title>
        <authorList>
            <person name="Barabote R.D."/>
            <person name="Xie G."/>
            <person name="Leu D.H."/>
            <person name="Normand P."/>
            <person name="Necsulea A."/>
            <person name="Daubin V."/>
            <person name="Medigue C."/>
            <person name="Adney W.S."/>
            <person name="Xu X.C."/>
            <person name="Lapidus A."/>
            <person name="Parales R.E."/>
            <person name="Detter C."/>
            <person name="Pujic P."/>
            <person name="Bruce D."/>
            <person name="Lavire C."/>
            <person name="Challacombe J.F."/>
            <person name="Brettin T.S."/>
            <person name="Berry A.M."/>
        </authorList>
    </citation>
    <scope>NUCLEOTIDE SEQUENCE [LARGE SCALE GENOMIC DNA]</scope>
    <source>
        <strain evidence="6">ATCC 43068 / DSM 8971 / 11B</strain>
    </source>
</reference>
<keyword evidence="6" id="KW-1185">Reference proteome</keyword>
<dbReference type="PANTHER" id="PTHR30480:SF16">
    <property type="entry name" value="GLYCOSIDE HYDROLASE FAMILY 3 DOMAIN PROTEIN"/>
    <property type="match status" value="1"/>
</dbReference>
<evidence type="ECO:0000256" key="3">
    <source>
        <dbReference type="ARBA" id="ARBA00023295"/>
    </source>
</evidence>
<keyword evidence="3" id="KW-0326">Glycosidase</keyword>
<dbReference type="InterPro" id="IPR001764">
    <property type="entry name" value="Glyco_hydro_3_N"/>
</dbReference>
<dbReference type="HOGENOM" id="CLU_008392_5_3_11"/>
<comment type="similarity">
    <text evidence="1">Belongs to the glycosyl hydrolase 3 family.</text>
</comment>
<dbReference type="InParanoid" id="A0LR43"/>
<evidence type="ECO:0000313" key="6">
    <source>
        <dbReference type="Proteomes" id="UP000008221"/>
    </source>
</evidence>
<dbReference type="InterPro" id="IPR019800">
    <property type="entry name" value="Glyco_hydro_3_AS"/>
</dbReference>
<evidence type="ECO:0000256" key="1">
    <source>
        <dbReference type="ARBA" id="ARBA00005336"/>
    </source>
</evidence>
<dbReference type="InterPro" id="IPR017853">
    <property type="entry name" value="GH"/>
</dbReference>
<accession>A0LR43</accession>
<dbReference type="SUPFAM" id="SSF51445">
    <property type="entry name" value="(Trans)glycosidases"/>
    <property type="match status" value="1"/>
</dbReference>
<dbReference type="PANTHER" id="PTHR30480">
    <property type="entry name" value="BETA-HEXOSAMINIDASE-RELATED"/>
    <property type="match status" value="1"/>
</dbReference>
<evidence type="ECO:0000259" key="4">
    <source>
        <dbReference type="Pfam" id="PF00933"/>
    </source>
</evidence>
<dbReference type="RefSeq" id="WP_011718967.1">
    <property type="nucleotide sequence ID" value="NC_008578.1"/>
</dbReference>
<dbReference type="OrthoDB" id="9805821at2"/>
<evidence type="ECO:0000313" key="5">
    <source>
        <dbReference type="EMBL" id="ABK51903.1"/>
    </source>
</evidence>
<name>A0LR43_ACIC1</name>
<feature type="domain" description="Glycoside hydrolase family 3 N-terminal" evidence="4">
    <location>
        <begin position="30"/>
        <end position="321"/>
    </location>
</feature>
<dbReference type="GO" id="GO:0009254">
    <property type="term" value="P:peptidoglycan turnover"/>
    <property type="evidence" value="ECO:0007669"/>
    <property type="project" value="TreeGrafter"/>
</dbReference>
<dbReference type="Gene3D" id="3.20.20.300">
    <property type="entry name" value="Glycoside hydrolase, family 3, N-terminal domain"/>
    <property type="match status" value="1"/>
</dbReference>
<dbReference type="Proteomes" id="UP000008221">
    <property type="component" value="Chromosome"/>
</dbReference>
<proteinExistence type="inferred from homology"/>
<dbReference type="Pfam" id="PF00933">
    <property type="entry name" value="Glyco_hydro_3"/>
    <property type="match status" value="1"/>
</dbReference>
<gene>
    <name evidence="5" type="ordered locus">Acel_0128</name>
</gene>
<dbReference type="InterPro" id="IPR050226">
    <property type="entry name" value="NagZ_Beta-hexosaminidase"/>
</dbReference>
<dbReference type="AlphaFoldDB" id="A0LR43"/>
<sequence length="475" mass="49534">MDVVQLVNSCLLPGFAGGDQLPDWVRRALDQGLAGVAIYGHNLVDDGSVARIAQAVHNTAPDALVALDEEGGDVTRLEYRTGSSYPGNLALGVVDDLELTARVAAAIAADLVAAGVNYNLAPAVDVNSDPRNPVIGVRSFGADPDKVAAHGATFITAMQSRGIATAAKHFPGHGATVADSHHTLPVIDVDEPTFRRRDLPPFVAAIQAGAASIMTSHVVFTALDADLPATLSPRLLRGLLRSELGYSGVVVTDALDMRAVADTWGIAGAAVRALAAGADLLLVGAVDGERYCAEIHAAVTDAIAAGDLTVETLEAAAARIRALREFAAVRRGDSRRADGRGGRDSGLLAARRALQVRGDVHIAEPAVVVELRAAANPAVGEAYWSLADALDRFGLLAERIAVHDGSPHADEIAARAQGRPRWSSRSATPIGVRGSATGCALFSAGVRTLYWWPSECRMMRNSLTGVSCLPSAQAW</sequence>
<protein>
    <submittedName>
        <fullName evidence="5">Glycoside hydrolase, family 3 domain protein</fullName>
    </submittedName>
</protein>
<dbReference type="EMBL" id="CP000481">
    <property type="protein sequence ID" value="ABK51903.1"/>
    <property type="molecule type" value="Genomic_DNA"/>
</dbReference>
<dbReference type="GO" id="GO:0005975">
    <property type="term" value="P:carbohydrate metabolic process"/>
    <property type="evidence" value="ECO:0007669"/>
    <property type="project" value="InterPro"/>
</dbReference>
<dbReference type="GO" id="GO:0004553">
    <property type="term" value="F:hydrolase activity, hydrolyzing O-glycosyl compounds"/>
    <property type="evidence" value="ECO:0007669"/>
    <property type="project" value="InterPro"/>
</dbReference>
<evidence type="ECO:0000256" key="2">
    <source>
        <dbReference type="ARBA" id="ARBA00022801"/>
    </source>
</evidence>
<dbReference type="STRING" id="351607.Acel_0128"/>
<organism evidence="5 6">
    <name type="scientific">Acidothermus cellulolyticus (strain ATCC 43068 / DSM 8971 / 11B)</name>
    <dbReference type="NCBI Taxonomy" id="351607"/>
    <lineage>
        <taxon>Bacteria</taxon>
        <taxon>Bacillati</taxon>
        <taxon>Actinomycetota</taxon>
        <taxon>Actinomycetes</taxon>
        <taxon>Acidothermales</taxon>
        <taxon>Acidothermaceae</taxon>
        <taxon>Acidothermus</taxon>
    </lineage>
</organism>